<dbReference type="eggNOG" id="COG1595">
    <property type="taxonomic scope" value="Bacteria"/>
</dbReference>
<evidence type="ECO:0000256" key="2">
    <source>
        <dbReference type="ARBA" id="ARBA00023015"/>
    </source>
</evidence>
<feature type="domain" description="RNA polymerase sigma-70 region 2" evidence="6">
    <location>
        <begin position="21"/>
        <end position="88"/>
    </location>
</feature>
<dbReference type="AlphaFoldDB" id="W0RQV8"/>
<evidence type="ECO:0000313" key="8">
    <source>
        <dbReference type="EMBL" id="AHG91958.1"/>
    </source>
</evidence>
<dbReference type="SUPFAM" id="SSF88659">
    <property type="entry name" value="Sigma3 and sigma4 domains of RNA polymerase sigma factors"/>
    <property type="match status" value="1"/>
</dbReference>
<dbReference type="OrthoDB" id="9795666at2"/>
<keyword evidence="4" id="KW-0238">DNA-binding</keyword>
<dbReference type="RefSeq" id="WP_025413391.1">
    <property type="nucleotide sequence ID" value="NZ_CP007128.1"/>
</dbReference>
<sequence length="179" mass="20300">MTDDLLVRRALDGDSRAFTALVDRHSPACLRFAARMLGDTADAEDAVQEAFVRAYRSLDRYEPRETFRAWLFAILVNRCRTAAMRRGRRRRRFVHDAVAMDMAFVEPDAGASEARLELELALEALEPAQREAFLLKHVEQLSYDEMAAATGVGVSALKMRVKRACERLQRLLREVSGVD</sequence>
<keyword evidence="3" id="KW-0731">Sigma factor</keyword>
<dbReference type="InterPro" id="IPR036388">
    <property type="entry name" value="WH-like_DNA-bd_sf"/>
</dbReference>
<evidence type="ECO:0000256" key="4">
    <source>
        <dbReference type="ARBA" id="ARBA00023125"/>
    </source>
</evidence>
<dbReference type="InterPro" id="IPR007627">
    <property type="entry name" value="RNA_pol_sigma70_r2"/>
</dbReference>
<dbReference type="KEGG" id="gba:J421_4421"/>
<dbReference type="GO" id="GO:0003677">
    <property type="term" value="F:DNA binding"/>
    <property type="evidence" value="ECO:0007669"/>
    <property type="project" value="UniProtKB-KW"/>
</dbReference>
<dbReference type="InterPro" id="IPR039425">
    <property type="entry name" value="RNA_pol_sigma-70-like"/>
</dbReference>
<keyword evidence="5" id="KW-0804">Transcription</keyword>
<organism evidence="8 9">
    <name type="scientific">Gemmatirosa kalamazoonensis</name>
    <dbReference type="NCBI Taxonomy" id="861299"/>
    <lineage>
        <taxon>Bacteria</taxon>
        <taxon>Pseudomonadati</taxon>
        <taxon>Gemmatimonadota</taxon>
        <taxon>Gemmatimonadia</taxon>
        <taxon>Gemmatimonadales</taxon>
        <taxon>Gemmatimonadaceae</taxon>
        <taxon>Gemmatirosa</taxon>
    </lineage>
</organism>
<keyword evidence="9" id="KW-1185">Reference proteome</keyword>
<dbReference type="GO" id="GO:0006352">
    <property type="term" value="P:DNA-templated transcription initiation"/>
    <property type="evidence" value="ECO:0007669"/>
    <property type="project" value="InterPro"/>
</dbReference>
<protein>
    <submittedName>
        <fullName evidence="8">RNA polymerase sigma factor, sigma-70 family</fullName>
    </submittedName>
</protein>
<gene>
    <name evidence="8" type="ORF">J421_4421</name>
</gene>
<reference evidence="8 9" key="1">
    <citation type="journal article" date="2014" name="Genome Announc.">
        <title>Genome Sequence and Methylome of Soil Bacterium Gemmatirosa kalamazoonensis KBS708T, a Member of the Rarely Cultivated Gemmatimonadetes Phylum.</title>
        <authorList>
            <person name="Debruyn J.M."/>
            <person name="Radosevich M."/>
            <person name="Wommack K.E."/>
            <person name="Polson S.W."/>
            <person name="Hauser L.J."/>
            <person name="Fawaz M.N."/>
            <person name="Korlach J."/>
            <person name="Tsai Y.C."/>
        </authorList>
    </citation>
    <scope>NUCLEOTIDE SEQUENCE [LARGE SCALE GENOMIC DNA]</scope>
    <source>
        <strain evidence="8 9">KBS708</strain>
    </source>
</reference>
<dbReference type="GO" id="GO:0016987">
    <property type="term" value="F:sigma factor activity"/>
    <property type="evidence" value="ECO:0007669"/>
    <property type="project" value="UniProtKB-KW"/>
</dbReference>
<dbReference type="Proteomes" id="UP000019151">
    <property type="component" value="Chromosome"/>
</dbReference>
<dbReference type="NCBIfam" id="TIGR02937">
    <property type="entry name" value="sigma70-ECF"/>
    <property type="match status" value="1"/>
</dbReference>
<dbReference type="STRING" id="861299.J421_4421"/>
<evidence type="ECO:0000259" key="6">
    <source>
        <dbReference type="Pfam" id="PF04542"/>
    </source>
</evidence>
<comment type="similarity">
    <text evidence="1">Belongs to the sigma-70 factor family. ECF subfamily.</text>
</comment>
<dbReference type="Gene3D" id="1.10.1740.10">
    <property type="match status" value="1"/>
</dbReference>
<feature type="domain" description="RNA polymerase sigma factor 70 region 4 type 2" evidence="7">
    <location>
        <begin position="116"/>
        <end position="168"/>
    </location>
</feature>
<name>W0RQV8_9BACT</name>
<evidence type="ECO:0000256" key="3">
    <source>
        <dbReference type="ARBA" id="ARBA00023082"/>
    </source>
</evidence>
<dbReference type="Pfam" id="PF04542">
    <property type="entry name" value="Sigma70_r2"/>
    <property type="match status" value="1"/>
</dbReference>
<evidence type="ECO:0000259" key="7">
    <source>
        <dbReference type="Pfam" id="PF08281"/>
    </source>
</evidence>
<dbReference type="InterPro" id="IPR013249">
    <property type="entry name" value="RNA_pol_sigma70_r4_t2"/>
</dbReference>
<evidence type="ECO:0000313" key="9">
    <source>
        <dbReference type="Proteomes" id="UP000019151"/>
    </source>
</evidence>
<evidence type="ECO:0000256" key="5">
    <source>
        <dbReference type="ARBA" id="ARBA00023163"/>
    </source>
</evidence>
<dbReference type="InterPro" id="IPR014284">
    <property type="entry name" value="RNA_pol_sigma-70_dom"/>
</dbReference>
<dbReference type="SUPFAM" id="SSF88946">
    <property type="entry name" value="Sigma2 domain of RNA polymerase sigma factors"/>
    <property type="match status" value="1"/>
</dbReference>
<dbReference type="PANTHER" id="PTHR43133:SF8">
    <property type="entry name" value="RNA POLYMERASE SIGMA FACTOR HI_1459-RELATED"/>
    <property type="match status" value="1"/>
</dbReference>
<dbReference type="InParanoid" id="W0RQV8"/>
<dbReference type="EMBL" id="CP007128">
    <property type="protein sequence ID" value="AHG91958.1"/>
    <property type="molecule type" value="Genomic_DNA"/>
</dbReference>
<dbReference type="Gene3D" id="1.10.10.10">
    <property type="entry name" value="Winged helix-like DNA-binding domain superfamily/Winged helix DNA-binding domain"/>
    <property type="match status" value="1"/>
</dbReference>
<accession>W0RQV8</accession>
<dbReference type="Pfam" id="PF08281">
    <property type="entry name" value="Sigma70_r4_2"/>
    <property type="match status" value="1"/>
</dbReference>
<proteinExistence type="inferred from homology"/>
<evidence type="ECO:0000256" key="1">
    <source>
        <dbReference type="ARBA" id="ARBA00010641"/>
    </source>
</evidence>
<dbReference type="HOGENOM" id="CLU_047691_3_0_0"/>
<dbReference type="PANTHER" id="PTHR43133">
    <property type="entry name" value="RNA POLYMERASE ECF-TYPE SIGMA FACTO"/>
    <property type="match status" value="1"/>
</dbReference>
<dbReference type="InterPro" id="IPR013324">
    <property type="entry name" value="RNA_pol_sigma_r3/r4-like"/>
</dbReference>
<keyword evidence="2" id="KW-0805">Transcription regulation</keyword>
<dbReference type="InterPro" id="IPR013325">
    <property type="entry name" value="RNA_pol_sigma_r2"/>
</dbReference>